<dbReference type="FunFam" id="2.10.25.10:FF:000038">
    <property type="entry name" value="Fibrillin 2"/>
    <property type="match status" value="1"/>
</dbReference>
<dbReference type="PANTHER" id="PTHR24042:SF5">
    <property type="entry name" value="EGF-LIKE CALCIUM-BINDING DOMAIN-CONTAINING PROTEIN"/>
    <property type="match status" value="1"/>
</dbReference>
<keyword evidence="4" id="KW-1015">Disulfide bond</keyword>
<evidence type="ECO:0000313" key="10">
    <source>
        <dbReference type="Proteomes" id="UP001608902"/>
    </source>
</evidence>
<dbReference type="InterPro" id="IPR001881">
    <property type="entry name" value="EGF-like_Ca-bd_dom"/>
</dbReference>
<comment type="caution">
    <text evidence="9">The sequence shown here is derived from an EMBL/GenBank/DDBJ whole genome shotgun (WGS) entry which is preliminary data.</text>
</comment>
<protein>
    <recommendedName>
        <fullName evidence="8">EGF-like domain-containing protein</fullName>
    </recommendedName>
</protein>
<feature type="transmembrane region" description="Helical" evidence="7">
    <location>
        <begin position="194"/>
        <end position="218"/>
    </location>
</feature>
<evidence type="ECO:0000256" key="4">
    <source>
        <dbReference type="ARBA" id="ARBA00023157"/>
    </source>
</evidence>
<dbReference type="Pfam" id="PF12947">
    <property type="entry name" value="EGF_3"/>
    <property type="match status" value="2"/>
</dbReference>
<evidence type="ECO:0000313" key="9">
    <source>
        <dbReference type="EMBL" id="MFH4976278.1"/>
    </source>
</evidence>
<dbReference type="PROSITE" id="PS50026">
    <property type="entry name" value="EGF_3"/>
    <property type="match status" value="2"/>
</dbReference>
<gene>
    <name evidence="9" type="ORF">AB6A40_002987</name>
</gene>
<dbReference type="EMBL" id="JBGFUD010001435">
    <property type="protein sequence ID" value="MFH4976278.1"/>
    <property type="molecule type" value="Genomic_DNA"/>
</dbReference>
<dbReference type="AlphaFoldDB" id="A0ABD6E8B9"/>
<dbReference type="PANTHER" id="PTHR24042">
    <property type="entry name" value="NEL HOMOLOG"/>
    <property type="match status" value="1"/>
</dbReference>
<name>A0ABD6E8B9_9BILA</name>
<dbReference type="PROSITE" id="PS01187">
    <property type="entry name" value="EGF_CA"/>
    <property type="match status" value="1"/>
</dbReference>
<reference evidence="9 10" key="1">
    <citation type="submission" date="2024-08" db="EMBL/GenBank/DDBJ databases">
        <title>Gnathostoma spinigerum genome.</title>
        <authorList>
            <person name="Gonzalez-Bertolin B."/>
            <person name="Monzon S."/>
            <person name="Zaballos A."/>
            <person name="Jimenez P."/>
            <person name="Dekumyoy P."/>
            <person name="Varona S."/>
            <person name="Cuesta I."/>
            <person name="Sumanam S."/>
            <person name="Adisakwattana P."/>
            <person name="Gasser R.B."/>
            <person name="Hernandez-Gonzalez A."/>
            <person name="Young N.D."/>
            <person name="Perteguer M.J."/>
        </authorList>
    </citation>
    <scope>NUCLEOTIDE SEQUENCE [LARGE SCALE GENOMIC DNA]</scope>
    <source>
        <strain evidence="9">AL3</strain>
        <tissue evidence="9">Liver</tissue>
    </source>
</reference>
<comment type="caution">
    <text evidence="6">Lacks conserved residue(s) required for the propagation of feature annotation.</text>
</comment>
<dbReference type="InterPro" id="IPR024731">
    <property type="entry name" value="NELL2-like_EGF"/>
</dbReference>
<evidence type="ECO:0000256" key="5">
    <source>
        <dbReference type="ARBA" id="ARBA00023180"/>
    </source>
</evidence>
<dbReference type="InterPro" id="IPR051586">
    <property type="entry name" value="PKC-binding_NELL"/>
</dbReference>
<dbReference type="Gene3D" id="2.10.25.10">
    <property type="entry name" value="Laminin"/>
    <property type="match status" value="2"/>
</dbReference>
<dbReference type="SUPFAM" id="SSF57196">
    <property type="entry name" value="EGF/Laminin"/>
    <property type="match status" value="2"/>
</dbReference>
<evidence type="ECO:0000256" key="1">
    <source>
        <dbReference type="ARBA" id="ARBA00022536"/>
    </source>
</evidence>
<evidence type="ECO:0000256" key="2">
    <source>
        <dbReference type="ARBA" id="ARBA00022729"/>
    </source>
</evidence>
<sequence length="253" mass="28084">MFPDIDECTASSHNCSIHAVCKNTPGSFVCDCQRPFQGDGFSCLPEDPCFTRFNRQCSANAICETVSKDKPECICHEGYHGDGLTCTPVSNTSDNPLALPDDNNLGESPDMIESRELAIPQGGETATTDDFDETPFIMNNWIAQQLEATSRSFMRQMTKNFTQTPPVGKDYDGIEDDVYVGGKVVDETDNATTLFLVVPIALCGVFLILIAVMLAVCCHRKRTLPYKSYDLQGMHWPPERNIHLPYANYGVQY</sequence>
<proteinExistence type="predicted"/>
<keyword evidence="7" id="KW-0812">Transmembrane</keyword>
<dbReference type="Proteomes" id="UP001608902">
    <property type="component" value="Unassembled WGS sequence"/>
</dbReference>
<keyword evidence="1 6" id="KW-0245">EGF-like domain</keyword>
<evidence type="ECO:0000259" key="8">
    <source>
        <dbReference type="PROSITE" id="PS50026"/>
    </source>
</evidence>
<dbReference type="SMART" id="SM00181">
    <property type="entry name" value="EGF"/>
    <property type="match status" value="2"/>
</dbReference>
<keyword evidence="3" id="KW-0677">Repeat</keyword>
<organism evidence="9 10">
    <name type="scientific">Gnathostoma spinigerum</name>
    <dbReference type="NCBI Taxonomy" id="75299"/>
    <lineage>
        <taxon>Eukaryota</taxon>
        <taxon>Metazoa</taxon>
        <taxon>Ecdysozoa</taxon>
        <taxon>Nematoda</taxon>
        <taxon>Chromadorea</taxon>
        <taxon>Rhabditida</taxon>
        <taxon>Spirurina</taxon>
        <taxon>Gnathostomatomorpha</taxon>
        <taxon>Gnathostomatoidea</taxon>
        <taxon>Gnathostomatidae</taxon>
        <taxon>Gnathostoma</taxon>
    </lineage>
</organism>
<keyword evidence="10" id="KW-1185">Reference proteome</keyword>
<dbReference type="SMART" id="SM00179">
    <property type="entry name" value="EGF_CA"/>
    <property type="match status" value="1"/>
</dbReference>
<feature type="domain" description="EGF-like" evidence="8">
    <location>
        <begin position="4"/>
        <end position="42"/>
    </location>
</feature>
<accession>A0ABD6E8B9</accession>
<keyword evidence="7" id="KW-0472">Membrane</keyword>
<keyword evidence="7" id="KW-1133">Transmembrane helix</keyword>
<feature type="domain" description="EGF-like" evidence="8">
    <location>
        <begin position="45"/>
        <end position="87"/>
    </location>
</feature>
<evidence type="ECO:0000256" key="3">
    <source>
        <dbReference type="ARBA" id="ARBA00022737"/>
    </source>
</evidence>
<keyword evidence="2" id="KW-0732">Signal</keyword>
<dbReference type="InterPro" id="IPR018097">
    <property type="entry name" value="EGF_Ca-bd_CS"/>
</dbReference>
<dbReference type="PROSITE" id="PS00010">
    <property type="entry name" value="ASX_HYDROXYL"/>
    <property type="match status" value="1"/>
</dbReference>
<evidence type="ECO:0000256" key="6">
    <source>
        <dbReference type="PROSITE-ProRule" id="PRU00076"/>
    </source>
</evidence>
<dbReference type="InterPro" id="IPR000152">
    <property type="entry name" value="EGF-type_Asp/Asn_hydroxyl_site"/>
</dbReference>
<keyword evidence="5" id="KW-0325">Glycoprotein</keyword>
<dbReference type="InterPro" id="IPR000742">
    <property type="entry name" value="EGF"/>
</dbReference>
<dbReference type="PROSITE" id="PS01186">
    <property type="entry name" value="EGF_2"/>
    <property type="match status" value="1"/>
</dbReference>
<evidence type="ECO:0000256" key="7">
    <source>
        <dbReference type="SAM" id="Phobius"/>
    </source>
</evidence>
<dbReference type="CDD" id="cd00054">
    <property type="entry name" value="EGF_CA"/>
    <property type="match status" value="1"/>
</dbReference>